<dbReference type="HOGENOM" id="CLU_1717959_0_0_1"/>
<dbReference type="InterPro" id="IPR001878">
    <property type="entry name" value="Znf_CCHC"/>
</dbReference>
<dbReference type="Proteomes" id="UP000007306">
    <property type="component" value="Chromosome 10"/>
</dbReference>
<sequence>TELEVVYGELGKLEEGREELEGGIYWAGVSTGVAEGGGDAGDVGGKCGSGWWQNRRREWGGERGCGATQSRGQVWALGVARNRPQHGADSSAMAVASRLQIFHFRDRCLNCGETNHLSEGCPMPRLFKLSQLQHNVAKSRSGTMEKQRIRIDT</sequence>
<proteinExistence type="predicted"/>
<dbReference type="PROSITE" id="PS50158">
    <property type="entry name" value="ZF_CCHC"/>
    <property type="match status" value="1"/>
</dbReference>
<dbReference type="Gramene" id="ORGLA10G0053200.1">
    <property type="protein sequence ID" value="ORGLA10G0053200.1"/>
    <property type="gene ID" value="ORGLA10G0053200"/>
</dbReference>
<dbReference type="EnsemblPlants" id="ORGLA10G0053200.1">
    <property type="protein sequence ID" value="ORGLA10G0053200.1"/>
    <property type="gene ID" value="ORGLA10G0053200"/>
</dbReference>
<keyword evidence="1" id="KW-0863">Zinc-finger</keyword>
<keyword evidence="1" id="KW-0862">Zinc</keyword>
<name>I1QTJ9_ORYGL</name>
<dbReference type="AlphaFoldDB" id="I1QTJ9"/>
<organism evidence="3 4">
    <name type="scientific">Oryza glaberrima</name>
    <name type="common">African rice</name>
    <dbReference type="NCBI Taxonomy" id="4538"/>
    <lineage>
        <taxon>Eukaryota</taxon>
        <taxon>Viridiplantae</taxon>
        <taxon>Streptophyta</taxon>
        <taxon>Embryophyta</taxon>
        <taxon>Tracheophyta</taxon>
        <taxon>Spermatophyta</taxon>
        <taxon>Magnoliopsida</taxon>
        <taxon>Liliopsida</taxon>
        <taxon>Poales</taxon>
        <taxon>Poaceae</taxon>
        <taxon>BOP clade</taxon>
        <taxon>Oryzoideae</taxon>
        <taxon>Oryzeae</taxon>
        <taxon>Oryzinae</taxon>
        <taxon>Oryza</taxon>
    </lineage>
</organism>
<evidence type="ECO:0000256" key="1">
    <source>
        <dbReference type="PROSITE-ProRule" id="PRU00047"/>
    </source>
</evidence>
<reference evidence="3" key="1">
    <citation type="submission" date="2015-06" db="UniProtKB">
        <authorList>
            <consortium name="EnsemblPlants"/>
        </authorList>
    </citation>
    <scope>IDENTIFICATION</scope>
</reference>
<evidence type="ECO:0000313" key="4">
    <source>
        <dbReference type="Proteomes" id="UP000007306"/>
    </source>
</evidence>
<dbReference type="GO" id="GO:0003676">
    <property type="term" value="F:nucleic acid binding"/>
    <property type="evidence" value="ECO:0007669"/>
    <property type="project" value="InterPro"/>
</dbReference>
<accession>I1QTJ9</accession>
<dbReference type="GO" id="GO:0008270">
    <property type="term" value="F:zinc ion binding"/>
    <property type="evidence" value="ECO:0007669"/>
    <property type="project" value="UniProtKB-KW"/>
</dbReference>
<keyword evidence="4" id="KW-1185">Reference proteome</keyword>
<feature type="domain" description="CCHC-type" evidence="2">
    <location>
        <begin position="107"/>
        <end position="122"/>
    </location>
</feature>
<evidence type="ECO:0000313" key="3">
    <source>
        <dbReference type="EnsemblPlants" id="ORGLA10G0053200.1"/>
    </source>
</evidence>
<protein>
    <recommendedName>
        <fullName evidence="2">CCHC-type domain-containing protein</fullName>
    </recommendedName>
</protein>
<evidence type="ECO:0000259" key="2">
    <source>
        <dbReference type="PROSITE" id="PS50158"/>
    </source>
</evidence>
<keyword evidence="1" id="KW-0479">Metal-binding</keyword>
<reference evidence="3 4" key="2">
    <citation type="submission" date="2018-04" db="EMBL/GenBank/DDBJ databases">
        <title>OglaRS2 (Oryza glaberrima Reference Sequence Version 2).</title>
        <authorList>
            <person name="Zhang J."/>
            <person name="Kudrna D."/>
            <person name="Lee S."/>
            <person name="Talag J."/>
            <person name="Rajasekar S."/>
            <person name="Wing R.A."/>
        </authorList>
    </citation>
    <scope>NUCLEOTIDE SEQUENCE [LARGE SCALE GENOMIC DNA]</scope>
    <source>
        <strain evidence="3 4">cv. IRGC 96717</strain>
    </source>
</reference>